<dbReference type="PROSITE" id="PS50234">
    <property type="entry name" value="VWFA"/>
    <property type="match status" value="1"/>
</dbReference>
<evidence type="ECO:0000313" key="4">
    <source>
        <dbReference type="Proteomes" id="UP001150924"/>
    </source>
</evidence>
<name>A0A9X3ERA1_9BACT</name>
<evidence type="ECO:0000256" key="1">
    <source>
        <dbReference type="SAM" id="MobiDB-lite"/>
    </source>
</evidence>
<feature type="compositionally biased region" description="Pro residues" evidence="1">
    <location>
        <begin position="577"/>
        <end position="586"/>
    </location>
</feature>
<reference evidence="3" key="1">
    <citation type="submission" date="2022-11" db="EMBL/GenBank/DDBJ databases">
        <title>Minimal conservation of predation-associated metabolite biosynthetic gene clusters underscores biosynthetic potential of Myxococcota including descriptions for ten novel species: Archangium lansinium sp. nov., Myxococcus landrumus sp. nov., Nannocystis bai.</title>
        <authorList>
            <person name="Ahearne A."/>
            <person name="Stevens C."/>
            <person name="Phillips K."/>
        </authorList>
    </citation>
    <scope>NUCLEOTIDE SEQUENCE</scope>
    <source>
        <strain evidence="3">Na p29</strain>
    </source>
</reference>
<dbReference type="InterPro" id="IPR002035">
    <property type="entry name" value="VWF_A"/>
</dbReference>
<accession>A0A9X3ERA1</accession>
<dbReference type="InterPro" id="IPR036465">
    <property type="entry name" value="vWFA_dom_sf"/>
</dbReference>
<keyword evidence="4" id="KW-1185">Reference proteome</keyword>
<feature type="compositionally biased region" description="Low complexity" evidence="1">
    <location>
        <begin position="674"/>
        <end position="687"/>
    </location>
</feature>
<dbReference type="Proteomes" id="UP001150924">
    <property type="component" value="Unassembled WGS sequence"/>
</dbReference>
<feature type="compositionally biased region" description="Basic residues" evidence="1">
    <location>
        <begin position="587"/>
        <end position="610"/>
    </location>
</feature>
<feature type="region of interest" description="Disordered" evidence="1">
    <location>
        <begin position="481"/>
        <end position="758"/>
    </location>
</feature>
<gene>
    <name evidence="3" type="ORF">OV079_25590</name>
</gene>
<comment type="caution">
    <text evidence="3">The sequence shown here is derived from an EMBL/GenBank/DDBJ whole genome shotgun (WGS) entry which is preliminary data.</text>
</comment>
<protein>
    <recommendedName>
        <fullName evidence="2">VWFA domain-containing protein</fullName>
    </recommendedName>
</protein>
<dbReference type="SUPFAM" id="SSF53300">
    <property type="entry name" value="vWA-like"/>
    <property type="match status" value="2"/>
</dbReference>
<feature type="compositionally biased region" description="Low complexity" evidence="1">
    <location>
        <begin position="527"/>
        <end position="570"/>
    </location>
</feature>
<evidence type="ECO:0000259" key="2">
    <source>
        <dbReference type="PROSITE" id="PS50234"/>
    </source>
</evidence>
<feature type="compositionally biased region" description="Basic residues" evidence="1">
    <location>
        <begin position="508"/>
        <end position="519"/>
    </location>
</feature>
<organism evidence="3 4">
    <name type="scientific">Nannocystis pusilla</name>
    <dbReference type="NCBI Taxonomy" id="889268"/>
    <lineage>
        <taxon>Bacteria</taxon>
        <taxon>Pseudomonadati</taxon>
        <taxon>Myxococcota</taxon>
        <taxon>Polyangia</taxon>
        <taxon>Nannocystales</taxon>
        <taxon>Nannocystaceae</taxon>
        <taxon>Nannocystis</taxon>
    </lineage>
</organism>
<feature type="compositionally biased region" description="Pro residues" evidence="1">
    <location>
        <begin position="611"/>
        <end position="623"/>
    </location>
</feature>
<feature type="domain" description="VWFA" evidence="2">
    <location>
        <begin position="5"/>
        <end position="240"/>
    </location>
</feature>
<dbReference type="AlphaFoldDB" id="A0A9X3ERA1"/>
<evidence type="ECO:0000313" key="3">
    <source>
        <dbReference type="EMBL" id="MCY1008869.1"/>
    </source>
</evidence>
<sequence>MKKPLLLFVLDYSTSMNSPFSGNQTRWEAAVDALVDTLEADEDLLADQLQIGVLRFGHDPDPGAPGTAIAGDASGLLDGQHLDLGVYDPLAPDKAYLQCNGDAVKDALLAVQSPLGGQLDGIESWTGGALARAQAYLQQTAADHPLDLDTRDAAIVLVTDGPWTDPSGTTPLAPATADPALVAADIFNNMSVRTYVLALGEAADEPWADAIGVAGGTGPARLGLYPTGLRNALGAVVDDFSTDVRLPRCSPAMARAMVLLDASSSMLNINGGTQAGPMGATGWDQVRDALSGFSMPLFERPALASTREHFTLFGLAVFGHHEPAPGEQKLLVDYGLCHRPQFDWALDPETSCEPPGCTDPWGGPPLTWTFKTGDQADPPFAESVVSHMPRCDLFPNNPQACTGSGTHLHLGLQLVHDHFTAYKAACLADDAAMPCADATPFINVVIVDGAYNSSDAAVQAPLAAMHAAGVTTRVIGFGDIVGTPQPRPSSRPWRAGARAGSSRTSTPRTRRSSSSRSRRSPTPCPPTRAATPACASPRAAAATASSTPTSSVTTATAARATAASPTASSSRRTRPPATRPPPPAKTPRPRATRRPTRPRPRPPTRPRPRPPTRSPRPRPPPSTRPRRLRRRRPRPPSSRRATAPPPRRAPAKRRARAPAAAPPPPIPPAPAAPIRPKVAAARATAPALSTPRCCSRSPPYFAVAAESDTSRHASRFPSIRAKRSATDCDGSGSTRRDPSPGARGWRRGSARTADASATADYADYEASAAVSEQLAESMQLAQSLLVDLAQLEGMSRSR</sequence>
<feature type="compositionally biased region" description="Low complexity" evidence="1">
    <location>
        <begin position="497"/>
        <end position="507"/>
    </location>
</feature>
<feature type="compositionally biased region" description="Basic residues" evidence="1">
    <location>
        <begin position="624"/>
        <end position="634"/>
    </location>
</feature>
<proteinExistence type="predicted"/>
<feature type="compositionally biased region" description="Pro residues" evidence="1">
    <location>
        <begin position="660"/>
        <end position="673"/>
    </location>
</feature>
<dbReference type="EMBL" id="JAPNKE010000002">
    <property type="protein sequence ID" value="MCY1008869.1"/>
    <property type="molecule type" value="Genomic_DNA"/>
</dbReference>
<dbReference type="Gene3D" id="3.40.50.410">
    <property type="entry name" value="von Willebrand factor, type A domain"/>
    <property type="match status" value="2"/>
</dbReference>
<dbReference type="PRINTS" id="PR01217">
    <property type="entry name" value="PRICHEXTENSN"/>
</dbReference>